<accession>A0ABX8D6P4</accession>
<dbReference type="PANTHER" id="PTHR43300">
    <property type="entry name" value="ACETYLTRANSFERASE"/>
    <property type="match status" value="1"/>
</dbReference>
<keyword evidence="2" id="KW-1185">Reference proteome</keyword>
<dbReference type="InterPro" id="IPR050179">
    <property type="entry name" value="Trans_hexapeptide_repeat"/>
</dbReference>
<gene>
    <name evidence="1" type="ORF">KG103_04140</name>
</gene>
<dbReference type="Gene3D" id="2.160.10.10">
    <property type="entry name" value="Hexapeptide repeat proteins"/>
    <property type="match status" value="1"/>
</dbReference>
<proteinExistence type="predicted"/>
<keyword evidence="1" id="KW-0808">Transferase</keyword>
<name>A0ABX8D6P4_9CELL</name>
<organism evidence="1 2">
    <name type="scientific">Cellulomonas wangleii</name>
    <dbReference type="NCBI Taxonomy" id="2816956"/>
    <lineage>
        <taxon>Bacteria</taxon>
        <taxon>Bacillati</taxon>
        <taxon>Actinomycetota</taxon>
        <taxon>Actinomycetes</taxon>
        <taxon>Micrococcales</taxon>
        <taxon>Cellulomonadaceae</taxon>
        <taxon>Cellulomonas</taxon>
    </lineage>
</organism>
<evidence type="ECO:0000313" key="1">
    <source>
        <dbReference type="EMBL" id="QVI63113.1"/>
    </source>
</evidence>
<evidence type="ECO:0000313" key="2">
    <source>
        <dbReference type="Proteomes" id="UP000677804"/>
    </source>
</evidence>
<dbReference type="InterPro" id="IPR011004">
    <property type="entry name" value="Trimer_LpxA-like_sf"/>
</dbReference>
<dbReference type="Proteomes" id="UP000677804">
    <property type="component" value="Chromosome"/>
</dbReference>
<protein>
    <submittedName>
        <fullName evidence="1">Transferase</fullName>
    </submittedName>
</protein>
<dbReference type="SUPFAM" id="SSF51161">
    <property type="entry name" value="Trimeric LpxA-like enzymes"/>
    <property type="match status" value="1"/>
</dbReference>
<dbReference type="EMBL" id="CP074405">
    <property type="protein sequence ID" value="QVI63113.1"/>
    <property type="molecule type" value="Genomic_DNA"/>
</dbReference>
<dbReference type="GO" id="GO:0016740">
    <property type="term" value="F:transferase activity"/>
    <property type="evidence" value="ECO:0007669"/>
    <property type="project" value="UniProtKB-KW"/>
</dbReference>
<reference evidence="1 2" key="1">
    <citation type="submission" date="2021-05" db="EMBL/GenBank/DDBJ databases">
        <title>Novel species in genus Cellulomonas.</title>
        <authorList>
            <person name="Zhang G."/>
        </authorList>
    </citation>
    <scope>NUCLEOTIDE SEQUENCE [LARGE SCALE GENOMIC DNA]</scope>
    <source>
        <strain evidence="2">zg-ZUI222</strain>
    </source>
</reference>
<sequence length="138" mass="14717">MARMKRYEELETEDGKVVRYQRHENGGGLVARGAKVDPTAYVADSAWIDPGAVVEAGASVGRYVWVEPGAVVQERARLGSHVHVGREALVGRGCRLGVRVDVGARARLDAGLVVEPEAKVAEGAHVERSGFPPHVLAA</sequence>